<gene>
    <name evidence="2" type="ORF">GCM10011358_27780</name>
</gene>
<evidence type="ECO:0000256" key="1">
    <source>
        <dbReference type="SAM" id="SignalP"/>
    </source>
</evidence>
<dbReference type="Proteomes" id="UP000617355">
    <property type="component" value="Unassembled WGS sequence"/>
</dbReference>
<sequence>MSLRILATGLALIASLTTAPARAQTFFEDSSLMSPIVTPDECASGYALMAQVLGQSDVFSRQHFDAAAPTADDYAERKNVLGQAIAETEGSLEAAEQAVAKTYQTMGHFLGIMLGTHAALELDGFARFITECDTAFDFEPKSDAYVHFTPRRDVPLAEQSPFNLTLYETEAGCTAAYDHLADLLRKAGELGVDDPGYVGAFSENLLTTTQPWKRADTLRARVDTAEYEAADEVFGLLYANVFLVGTNKWDLAALADGLTRCDRAFGFAPLTRRMLVSGNYELVRQMGNCLAGFDLAYEANPDGAITAGRTPLRFRERLFQRSGASYYQDLADIAEDAAKDFADALRSSPSMMVEEQFKAMVDPCM</sequence>
<protein>
    <recommendedName>
        <fullName evidence="4">Imelysin-like domain-containing protein</fullName>
    </recommendedName>
</protein>
<organism evidence="2 3">
    <name type="scientific">Sinisalibacter lacisalsi</name>
    <dbReference type="NCBI Taxonomy" id="1526570"/>
    <lineage>
        <taxon>Bacteria</taxon>
        <taxon>Pseudomonadati</taxon>
        <taxon>Pseudomonadota</taxon>
        <taxon>Alphaproteobacteria</taxon>
        <taxon>Rhodobacterales</taxon>
        <taxon>Roseobacteraceae</taxon>
        <taxon>Sinisalibacter</taxon>
    </lineage>
</organism>
<proteinExistence type="predicted"/>
<comment type="caution">
    <text evidence="2">The sequence shown here is derived from an EMBL/GenBank/DDBJ whole genome shotgun (WGS) entry which is preliminary data.</text>
</comment>
<name>A0ABQ1QRI3_9RHOB</name>
<evidence type="ECO:0000313" key="2">
    <source>
        <dbReference type="EMBL" id="GGD42406.1"/>
    </source>
</evidence>
<keyword evidence="1" id="KW-0732">Signal</keyword>
<accession>A0ABQ1QRI3</accession>
<dbReference type="EMBL" id="BMGI01000005">
    <property type="protein sequence ID" value="GGD42406.1"/>
    <property type="molecule type" value="Genomic_DNA"/>
</dbReference>
<reference evidence="3" key="1">
    <citation type="journal article" date="2019" name="Int. J. Syst. Evol. Microbiol.">
        <title>The Global Catalogue of Microorganisms (GCM) 10K type strain sequencing project: providing services to taxonomists for standard genome sequencing and annotation.</title>
        <authorList>
            <consortium name="The Broad Institute Genomics Platform"/>
            <consortium name="The Broad Institute Genome Sequencing Center for Infectious Disease"/>
            <person name="Wu L."/>
            <person name="Ma J."/>
        </authorList>
    </citation>
    <scope>NUCLEOTIDE SEQUENCE [LARGE SCALE GENOMIC DNA]</scope>
    <source>
        <strain evidence="3">CGMCC 1.12922</strain>
    </source>
</reference>
<keyword evidence="3" id="KW-1185">Reference proteome</keyword>
<feature type="chain" id="PRO_5046651818" description="Imelysin-like domain-containing protein" evidence="1">
    <location>
        <begin position="24"/>
        <end position="365"/>
    </location>
</feature>
<evidence type="ECO:0008006" key="4">
    <source>
        <dbReference type="Google" id="ProtNLM"/>
    </source>
</evidence>
<evidence type="ECO:0000313" key="3">
    <source>
        <dbReference type="Proteomes" id="UP000617355"/>
    </source>
</evidence>
<feature type="signal peptide" evidence="1">
    <location>
        <begin position="1"/>
        <end position="23"/>
    </location>
</feature>
<dbReference type="RefSeq" id="WP_188528808.1">
    <property type="nucleotide sequence ID" value="NZ_BMGI01000005.1"/>
</dbReference>